<comment type="caution">
    <text evidence="16">The sequence shown here is derived from an EMBL/GenBank/DDBJ whole genome shotgun (WGS) entry which is preliminary data.</text>
</comment>
<evidence type="ECO:0000256" key="2">
    <source>
        <dbReference type="ARBA" id="ARBA00009093"/>
    </source>
</evidence>
<protein>
    <recommendedName>
        <fullName evidence="4">Chromatin modification-related protein EAF3</fullName>
    </recommendedName>
    <alternativeName>
        <fullName evidence="12">Chromatin modification-related protein eaf3</fullName>
    </alternativeName>
</protein>
<dbReference type="Gene3D" id="1.10.274.30">
    <property type="entry name" value="MRG domain"/>
    <property type="match status" value="1"/>
</dbReference>
<dbReference type="Pfam" id="PF05712">
    <property type="entry name" value="MRG"/>
    <property type="match status" value="1"/>
</dbReference>
<keyword evidence="10" id="KW-0539">Nucleus</keyword>
<evidence type="ECO:0000256" key="10">
    <source>
        <dbReference type="ARBA" id="ARBA00023242"/>
    </source>
</evidence>
<comment type="subunit">
    <text evidence="3">Component of the NuA4 histone acetyltransferase complex.</text>
</comment>
<dbReference type="FunFam" id="1.10.274.30:FF:000004">
    <property type="entry name" value="Putative Chromatin modification-related protein eaf3"/>
    <property type="match status" value="1"/>
</dbReference>
<evidence type="ECO:0000256" key="3">
    <source>
        <dbReference type="ARBA" id="ARBA00011353"/>
    </source>
</evidence>
<dbReference type="GO" id="GO:0032221">
    <property type="term" value="C:Rpd3S complex"/>
    <property type="evidence" value="ECO:0007669"/>
    <property type="project" value="TreeGrafter"/>
</dbReference>
<keyword evidence="9" id="KW-0234">DNA repair</keyword>
<feature type="region of interest" description="Disordered" evidence="13">
    <location>
        <begin position="305"/>
        <end position="335"/>
    </location>
</feature>
<evidence type="ECO:0000313" key="17">
    <source>
        <dbReference type="Proteomes" id="UP000760494"/>
    </source>
</evidence>
<dbReference type="InterPro" id="IPR008676">
    <property type="entry name" value="MRG"/>
</dbReference>
<dbReference type="GO" id="GO:0006281">
    <property type="term" value="P:DNA repair"/>
    <property type="evidence" value="ECO:0007669"/>
    <property type="project" value="UniProtKB-KW"/>
</dbReference>
<comment type="subcellular location">
    <subcellularLocation>
        <location evidence="1">Nucleus</location>
    </subcellularLocation>
</comment>
<feature type="region of interest" description="Disordered" evidence="13">
    <location>
        <begin position="87"/>
        <end position="130"/>
    </location>
</feature>
<evidence type="ECO:0000256" key="4">
    <source>
        <dbReference type="ARBA" id="ARBA00018505"/>
    </source>
</evidence>
<evidence type="ECO:0000256" key="1">
    <source>
        <dbReference type="ARBA" id="ARBA00004123"/>
    </source>
</evidence>
<dbReference type="Pfam" id="PF22732">
    <property type="entry name" value="MSL3_chromo-like"/>
    <property type="match status" value="1"/>
</dbReference>
<dbReference type="Proteomes" id="UP000760494">
    <property type="component" value="Unassembled WGS sequence"/>
</dbReference>
<dbReference type="SUPFAM" id="SSF54160">
    <property type="entry name" value="Chromo domain-like"/>
    <property type="match status" value="1"/>
</dbReference>
<dbReference type="EMBL" id="CABFJX010000373">
    <property type="protein sequence ID" value="VTT74212.1"/>
    <property type="molecule type" value="Genomic_DNA"/>
</dbReference>
<dbReference type="CDD" id="cd18983">
    <property type="entry name" value="CBD_MSL3_like"/>
    <property type="match status" value="1"/>
</dbReference>
<evidence type="ECO:0000256" key="9">
    <source>
        <dbReference type="ARBA" id="ARBA00023204"/>
    </source>
</evidence>
<keyword evidence="7" id="KW-0805">Transcription regulation</keyword>
<dbReference type="AlphaFoldDB" id="A0A5Q3EMR8"/>
<dbReference type="PANTHER" id="PTHR10880:SF15">
    <property type="entry name" value="MSL COMPLEX SUBUNIT 3"/>
    <property type="match status" value="1"/>
</dbReference>
<dbReference type="InterPro" id="IPR038217">
    <property type="entry name" value="MRG_C_sf"/>
</dbReference>
<comment type="function">
    <text evidence="11">Involved in deacetylation of histones, chromatin assembly and chromosome segregation. May act as a transcriptional oscillator, directing histone deacetylases to specific chromosomal domains. Component of the NuA4 histone acetyltransferase complex which is involved in transcriptional activation of selected genes principally by acetylation of nucleosomal histone H4 and H2A. The NuA4 complex is also involved in DNA repair.</text>
</comment>
<evidence type="ECO:0000259" key="14">
    <source>
        <dbReference type="Pfam" id="PF05712"/>
    </source>
</evidence>
<evidence type="ECO:0000256" key="13">
    <source>
        <dbReference type="SAM" id="MobiDB-lite"/>
    </source>
</evidence>
<dbReference type="InterPro" id="IPR016197">
    <property type="entry name" value="Chromo-like_dom_sf"/>
</dbReference>
<evidence type="ECO:0000256" key="5">
    <source>
        <dbReference type="ARBA" id="ARBA00022763"/>
    </source>
</evidence>
<dbReference type="InterPro" id="IPR053820">
    <property type="entry name" value="MSL3_chromo-like"/>
</dbReference>
<evidence type="ECO:0000259" key="15">
    <source>
        <dbReference type="Pfam" id="PF22732"/>
    </source>
</evidence>
<name>A0A5Q3EMR8_FUSFU</name>
<dbReference type="InterPro" id="IPR026541">
    <property type="entry name" value="MRG_dom"/>
</dbReference>
<keyword evidence="6" id="KW-0156">Chromatin regulator</keyword>
<dbReference type="GO" id="GO:0006325">
    <property type="term" value="P:chromatin organization"/>
    <property type="evidence" value="ECO:0007669"/>
    <property type="project" value="UniProtKB-KW"/>
</dbReference>
<evidence type="ECO:0000313" key="16">
    <source>
        <dbReference type="EMBL" id="VTT74212.1"/>
    </source>
</evidence>
<evidence type="ECO:0000256" key="8">
    <source>
        <dbReference type="ARBA" id="ARBA00023163"/>
    </source>
</evidence>
<evidence type="ECO:0000256" key="12">
    <source>
        <dbReference type="ARBA" id="ARBA00072864"/>
    </source>
</evidence>
<keyword evidence="5" id="KW-0227">DNA damage</keyword>
<keyword evidence="8" id="KW-0804">Transcription</keyword>
<dbReference type="Gene3D" id="2.30.30.140">
    <property type="match status" value="1"/>
</dbReference>
<proteinExistence type="inferred from homology"/>
<dbReference type="PANTHER" id="PTHR10880">
    <property type="entry name" value="MORTALITY FACTOR 4-LIKE PROTEIN"/>
    <property type="match status" value="1"/>
</dbReference>
<organism evidence="16 17">
    <name type="scientific">Fusarium fujikuroi</name>
    <name type="common">Bakanae and foot rot disease fungus</name>
    <name type="synonym">Gibberella fujikuroi</name>
    <dbReference type="NCBI Taxonomy" id="5127"/>
    <lineage>
        <taxon>Eukaryota</taxon>
        <taxon>Fungi</taxon>
        <taxon>Dikarya</taxon>
        <taxon>Ascomycota</taxon>
        <taxon>Pezizomycotina</taxon>
        <taxon>Sordariomycetes</taxon>
        <taxon>Hypocreomycetidae</taxon>
        <taxon>Hypocreales</taxon>
        <taxon>Nectriaceae</taxon>
        <taxon>Fusarium</taxon>
        <taxon>Fusarium fujikuroi species complex</taxon>
    </lineage>
</organism>
<feature type="domain" description="MRG" evidence="14">
    <location>
        <begin position="398"/>
        <end position="579"/>
    </location>
</feature>
<evidence type="ECO:0000256" key="11">
    <source>
        <dbReference type="ARBA" id="ARBA00057322"/>
    </source>
</evidence>
<accession>A0A5Q3EMR8</accession>
<feature type="region of interest" description="Disordered" evidence="13">
    <location>
        <begin position="377"/>
        <end position="404"/>
    </location>
</feature>
<reference evidence="16" key="1">
    <citation type="submission" date="2019-05" db="EMBL/GenBank/DDBJ databases">
        <authorList>
            <person name="Piombo E."/>
        </authorList>
    </citation>
    <scope>NUCLEOTIDE SEQUENCE</scope>
    <source>
        <strain evidence="16">C2S</strain>
    </source>
</reference>
<feature type="compositionally biased region" description="Basic residues" evidence="13">
    <location>
        <begin position="385"/>
        <end position="398"/>
    </location>
</feature>
<feature type="domain" description="MSL3 chromodomain-like" evidence="15">
    <location>
        <begin position="13"/>
        <end position="82"/>
    </location>
</feature>
<comment type="similarity">
    <text evidence="2">Belongs to the MRG family.</text>
</comment>
<feature type="compositionally biased region" description="Basic residues" evidence="13">
    <location>
        <begin position="87"/>
        <end position="100"/>
    </location>
</feature>
<dbReference type="GO" id="GO:0035267">
    <property type="term" value="C:NuA4 histone acetyltransferase complex"/>
    <property type="evidence" value="ECO:0007669"/>
    <property type="project" value="TreeGrafter"/>
</dbReference>
<gene>
    <name evidence="16" type="ORF">C2S_9510</name>
</gene>
<evidence type="ECO:0000256" key="7">
    <source>
        <dbReference type="ARBA" id="ARBA00023015"/>
    </source>
</evidence>
<evidence type="ECO:0000256" key="6">
    <source>
        <dbReference type="ARBA" id="ARBA00022853"/>
    </source>
</evidence>
<dbReference type="PROSITE" id="PS51640">
    <property type="entry name" value="MRG"/>
    <property type="match status" value="1"/>
</dbReference>
<dbReference type="GO" id="GO:0006355">
    <property type="term" value="P:regulation of DNA-templated transcription"/>
    <property type="evidence" value="ECO:0007669"/>
    <property type="project" value="InterPro"/>
</dbReference>
<sequence>MAPARQQPAPPPFSKDQKVLCFHMDMLYEAKIMDVQPAEKPSDGYKYKVHYKGWKNTWDDWVLVDRIRTFDDEHKELAAQLHAQLKHNIQRSTKQPKKGLRSGAESARVSEERSGSATVQGGRGGRRGKDWELEQTIPPNALFVLFASVLRQFWAVICKFGPVGPLVRLVERRSIHTLLHYSPIPPYLKIGEEVVIVSKCVFPSDRLNQGHTEPYIVIQPPPTPNTAYGAAVFPSMIPFLSLLALVPASKSHFDKASFLRTTSFPSRSSCLLYCFQSSPLAPVTPSPSSTARHCGVMDSASDLSAPQGFFPTTNVRGSPDLAQPDKSMDSLKSSKKVKLTKLKEPKDHLTLLPSSDHRYVSESGKLIHDDRYAMPLTVEDEPKQPRQKPLKPSAKPKPRSCDQLETEDAFHNKPMIKIPVPDHIQAMLVDDWENITKNNQLVPLPHNKPVTKIFEDYLAHERPHREEGSSSMDILEEVVAGFREYFEKALSRILLYRFERHQYMDIRKLWENTEANPEITNVCDVYGAEHLARLIVSLPELLAQTNMDQQSVSRLREEIGKFNVWLGRNCETYFVNEYETPSQEYIDKARSF</sequence>